<gene>
    <name evidence="10" type="ORF">Bathy07g03300</name>
</gene>
<accession>K8F2Q4</accession>
<evidence type="ECO:0000259" key="9">
    <source>
        <dbReference type="Pfam" id="PF23452"/>
    </source>
</evidence>
<keyword evidence="5 8" id="KW-1133">Transmembrane helix</keyword>
<evidence type="ECO:0000256" key="5">
    <source>
        <dbReference type="ARBA" id="ARBA00022989"/>
    </source>
</evidence>
<dbReference type="STRING" id="41875.K8F2Q4"/>
<evidence type="ECO:0000256" key="2">
    <source>
        <dbReference type="ARBA" id="ARBA00022676"/>
    </source>
</evidence>
<dbReference type="InterPro" id="IPR044845">
    <property type="entry name" value="HPAT/SRGT1-like"/>
</dbReference>
<evidence type="ECO:0000313" key="10">
    <source>
        <dbReference type="EMBL" id="CCO66317.1"/>
    </source>
</evidence>
<dbReference type="EMBL" id="FO082272">
    <property type="protein sequence ID" value="CCO66317.1"/>
    <property type="molecule type" value="Genomic_DNA"/>
</dbReference>
<comment type="subcellular location">
    <subcellularLocation>
        <location evidence="1">Membrane</location>
        <topology evidence="1">Single-pass membrane protein</topology>
    </subcellularLocation>
</comment>
<evidence type="ECO:0000256" key="8">
    <source>
        <dbReference type="SAM" id="Phobius"/>
    </source>
</evidence>
<dbReference type="GeneID" id="19014819"/>
<dbReference type="PANTHER" id="PTHR31485:SF4">
    <property type="entry name" value="HYDROXYPROLINE O-ARABINOSYLTRANSFERASE RDN1"/>
    <property type="match status" value="1"/>
</dbReference>
<sequence>MSLRSRGATVKRAFVFLVSTVATYSILHYLGGLEEEGDFTSHASSSFDDVVDAHPHNIRDELHADSNVFMSSASPSPSPPPPVPPSTTTTTTKEEEKKWSHPTSMRRKPTAEEIEQGKGKFHVMLTANEQSYVAWQSRIMYQRYLKLLSSEDSGAFGGFTRVLHSERADILMDEIPSVVVDPLPKGVDEGYVVLNRPYAIKQWLEKYNFAEEYVFMTEPDHLYLRPIPLLAQPKLAAAFPFFYINPKDPKFTPIVQKFNKVNADLKDFAPIGNSPVMIHKDELKKVCTVWDTLAIKMKQDPETNSAFGWVLEMWAYSIASAQVGVKYDLVPEFMLQPPWDKTEEVPGGKKGYILHYTYGQDFNEKGKFTPGKVGKWHWDKRDFTWKKPPKEGFEMPPEGTHPLTIKLMEMINDGIRSIPNW</sequence>
<dbReference type="InterPro" id="IPR056508">
    <property type="entry name" value="HPAT-like"/>
</dbReference>
<feature type="domain" description="Hydroxyproline O-arabinosyltransferase-like" evidence="9">
    <location>
        <begin position="121"/>
        <end position="421"/>
    </location>
</feature>
<dbReference type="OrthoDB" id="10259977at2759"/>
<dbReference type="GO" id="GO:0016020">
    <property type="term" value="C:membrane"/>
    <property type="evidence" value="ECO:0007669"/>
    <property type="project" value="UniProtKB-SubCell"/>
</dbReference>
<feature type="compositionally biased region" description="Pro residues" evidence="7">
    <location>
        <begin position="76"/>
        <end position="85"/>
    </location>
</feature>
<evidence type="ECO:0000313" key="11">
    <source>
        <dbReference type="Proteomes" id="UP000198341"/>
    </source>
</evidence>
<dbReference type="AlphaFoldDB" id="K8F2Q4"/>
<dbReference type="KEGG" id="bpg:Bathy07g03300"/>
<keyword evidence="6 8" id="KW-0472">Membrane</keyword>
<keyword evidence="11" id="KW-1185">Reference proteome</keyword>
<dbReference type="Proteomes" id="UP000198341">
    <property type="component" value="Chromosome 7"/>
</dbReference>
<evidence type="ECO:0000256" key="1">
    <source>
        <dbReference type="ARBA" id="ARBA00004167"/>
    </source>
</evidence>
<organism evidence="10 11">
    <name type="scientific">Bathycoccus prasinos</name>
    <dbReference type="NCBI Taxonomy" id="41875"/>
    <lineage>
        <taxon>Eukaryota</taxon>
        <taxon>Viridiplantae</taxon>
        <taxon>Chlorophyta</taxon>
        <taxon>Mamiellophyceae</taxon>
        <taxon>Mamiellales</taxon>
        <taxon>Bathycoccaceae</taxon>
        <taxon>Bathycoccus</taxon>
    </lineage>
</organism>
<proteinExistence type="predicted"/>
<evidence type="ECO:0000256" key="4">
    <source>
        <dbReference type="ARBA" id="ARBA00022692"/>
    </source>
</evidence>
<reference evidence="10 11" key="1">
    <citation type="submission" date="2011-10" db="EMBL/GenBank/DDBJ databases">
        <authorList>
            <person name="Genoscope - CEA"/>
        </authorList>
    </citation>
    <scope>NUCLEOTIDE SEQUENCE [LARGE SCALE GENOMIC DNA]</scope>
    <source>
        <strain evidence="10 11">RCC 1105</strain>
    </source>
</reference>
<keyword evidence="2" id="KW-0328">Glycosyltransferase</keyword>
<dbReference type="GO" id="GO:0016757">
    <property type="term" value="F:glycosyltransferase activity"/>
    <property type="evidence" value="ECO:0007669"/>
    <property type="project" value="UniProtKB-KW"/>
</dbReference>
<evidence type="ECO:0000256" key="3">
    <source>
        <dbReference type="ARBA" id="ARBA00022679"/>
    </source>
</evidence>
<dbReference type="Pfam" id="PF23452">
    <property type="entry name" value="HPAT"/>
    <property type="match status" value="1"/>
</dbReference>
<dbReference type="eggNOG" id="ENOG502QQNK">
    <property type="taxonomic scope" value="Eukaryota"/>
</dbReference>
<feature type="region of interest" description="Disordered" evidence="7">
    <location>
        <begin position="68"/>
        <end position="111"/>
    </location>
</feature>
<keyword evidence="4 8" id="KW-0812">Transmembrane</keyword>
<protein>
    <recommendedName>
        <fullName evidence="9">Hydroxyproline O-arabinosyltransferase-like domain-containing protein</fullName>
    </recommendedName>
</protein>
<dbReference type="RefSeq" id="XP_007512229.1">
    <property type="nucleotide sequence ID" value="XM_007512167.1"/>
</dbReference>
<keyword evidence="3" id="KW-0808">Transferase</keyword>
<evidence type="ECO:0000256" key="6">
    <source>
        <dbReference type="ARBA" id="ARBA00023136"/>
    </source>
</evidence>
<evidence type="ECO:0000256" key="7">
    <source>
        <dbReference type="SAM" id="MobiDB-lite"/>
    </source>
</evidence>
<name>K8F2Q4_9CHLO</name>
<dbReference type="PANTHER" id="PTHR31485">
    <property type="entry name" value="PEPTIDYL SERINE ALPHA-GALACTOSYLTRANSFERASE"/>
    <property type="match status" value="1"/>
</dbReference>
<feature type="transmembrane region" description="Helical" evidence="8">
    <location>
        <begin position="12"/>
        <end position="31"/>
    </location>
</feature>